<name>A0A6P7MHP0_BETSP</name>
<keyword evidence="1" id="KW-1133">Transmembrane helix</keyword>
<gene>
    <name evidence="5" type="primary">LOC114855224</name>
</gene>
<dbReference type="SMART" id="SM00409">
    <property type="entry name" value="IG"/>
    <property type="match status" value="1"/>
</dbReference>
<dbReference type="InterPro" id="IPR013106">
    <property type="entry name" value="Ig_V-set"/>
</dbReference>
<organism evidence="4 5">
    <name type="scientific">Betta splendens</name>
    <name type="common">Siamese fighting fish</name>
    <dbReference type="NCBI Taxonomy" id="158456"/>
    <lineage>
        <taxon>Eukaryota</taxon>
        <taxon>Metazoa</taxon>
        <taxon>Chordata</taxon>
        <taxon>Craniata</taxon>
        <taxon>Vertebrata</taxon>
        <taxon>Euteleostomi</taxon>
        <taxon>Actinopterygii</taxon>
        <taxon>Neopterygii</taxon>
        <taxon>Teleostei</taxon>
        <taxon>Neoteleostei</taxon>
        <taxon>Acanthomorphata</taxon>
        <taxon>Anabantaria</taxon>
        <taxon>Anabantiformes</taxon>
        <taxon>Anabantoidei</taxon>
        <taxon>Osphronemidae</taxon>
        <taxon>Betta</taxon>
    </lineage>
</organism>
<proteinExistence type="predicted"/>
<evidence type="ECO:0000256" key="2">
    <source>
        <dbReference type="SAM" id="SignalP"/>
    </source>
</evidence>
<dbReference type="InParanoid" id="A0A6P7MHP0"/>
<dbReference type="SUPFAM" id="SSF48726">
    <property type="entry name" value="Immunoglobulin"/>
    <property type="match status" value="1"/>
</dbReference>
<evidence type="ECO:0000259" key="3">
    <source>
        <dbReference type="PROSITE" id="PS50835"/>
    </source>
</evidence>
<dbReference type="KEGG" id="bspl:114855224"/>
<dbReference type="InterPro" id="IPR013783">
    <property type="entry name" value="Ig-like_fold"/>
</dbReference>
<dbReference type="InterPro" id="IPR007110">
    <property type="entry name" value="Ig-like_dom"/>
</dbReference>
<evidence type="ECO:0000313" key="5">
    <source>
        <dbReference type="RefSeq" id="XP_029006027.1"/>
    </source>
</evidence>
<dbReference type="GeneID" id="114855224"/>
<dbReference type="InterPro" id="IPR036179">
    <property type="entry name" value="Ig-like_dom_sf"/>
</dbReference>
<feature type="chain" id="PRO_5028102652" evidence="2">
    <location>
        <begin position="21"/>
        <end position="251"/>
    </location>
</feature>
<accession>A0A6P7MHP0</accession>
<protein>
    <submittedName>
        <fullName evidence="5">Uncharacterized protein LOC114855224</fullName>
    </submittedName>
</protein>
<reference evidence="5" key="1">
    <citation type="submission" date="2025-08" db="UniProtKB">
        <authorList>
            <consortium name="RefSeq"/>
        </authorList>
    </citation>
    <scope>IDENTIFICATION</scope>
</reference>
<keyword evidence="2" id="KW-0732">Signal</keyword>
<keyword evidence="1" id="KW-0472">Membrane</keyword>
<feature type="transmembrane region" description="Helical" evidence="1">
    <location>
        <begin position="165"/>
        <end position="189"/>
    </location>
</feature>
<keyword evidence="1" id="KW-0812">Transmembrane</keyword>
<dbReference type="RefSeq" id="XP_029006027.1">
    <property type="nucleotide sequence ID" value="XM_029150194.3"/>
</dbReference>
<dbReference type="Pfam" id="PF07686">
    <property type="entry name" value="V-set"/>
    <property type="match status" value="1"/>
</dbReference>
<evidence type="ECO:0000313" key="4">
    <source>
        <dbReference type="Proteomes" id="UP000515150"/>
    </source>
</evidence>
<dbReference type="InterPro" id="IPR003599">
    <property type="entry name" value="Ig_sub"/>
</dbReference>
<feature type="domain" description="Ig-like" evidence="3">
    <location>
        <begin position="24"/>
        <end position="131"/>
    </location>
</feature>
<sequence>MGGLHIVLAVLLGQVSCSHGQMFGSVVEVTVKPGDNFTLYCDCKVATGVYIVWFRNSYNENKPTLIMKTFQRKNYNPDGTNYLMSILNFHFVRNSSSNSYDLLIKDFTDSNEGLYYCGTEESKVEDEEYITQKLIYNYGNITRLICNSSLQVPHDERQQGCGSCWTLLFALCPVFAIFSCLLTSLVVYYRCQNKVGKVNQQLDTGGQTRQNQEGDLCYAALEIRQPSQRPRTKNRKSSDFSTYAAINTSSL</sequence>
<dbReference type="Gene3D" id="2.60.40.10">
    <property type="entry name" value="Immunoglobulins"/>
    <property type="match status" value="1"/>
</dbReference>
<keyword evidence="4" id="KW-1185">Reference proteome</keyword>
<dbReference type="PROSITE" id="PS50835">
    <property type="entry name" value="IG_LIKE"/>
    <property type="match status" value="1"/>
</dbReference>
<dbReference type="OrthoDB" id="10010359at2759"/>
<dbReference type="AlphaFoldDB" id="A0A6P7MHP0"/>
<dbReference type="Proteomes" id="UP000515150">
    <property type="component" value="Chromosome 1"/>
</dbReference>
<feature type="signal peptide" evidence="2">
    <location>
        <begin position="1"/>
        <end position="20"/>
    </location>
</feature>
<evidence type="ECO:0000256" key="1">
    <source>
        <dbReference type="SAM" id="Phobius"/>
    </source>
</evidence>